<sequence length="249" mass="26412">MRRTALAVLSALLLAAPARAAGPLGPPGARASAFPKPDRPVAEIVAAQWALEKDREKADEFGQVARLMRFAPGETVADIGAGSGYYALRLSRSVGPQGRVLAEDVTPRYLADLEARVRRAGLANVTVVRGEPHDPRLKPASVDAAILIHMYHEISQPYGLLHNLAAAIRPGGRVGIVDADDIPSRHGTPPALLRCELSAAGYRETGFSTLEGGVGYLALFEAPAPERRPDPAAIRPCRDEASRTAPAAR</sequence>
<dbReference type="SUPFAM" id="SSF53335">
    <property type="entry name" value="S-adenosyl-L-methionine-dependent methyltransferases"/>
    <property type="match status" value="1"/>
</dbReference>
<dbReference type="InterPro" id="IPR041698">
    <property type="entry name" value="Methyltransf_25"/>
</dbReference>
<evidence type="ECO:0000313" key="4">
    <source>
        <dbReference type="EMBL" id="KAB1074946.1"/>
    </source>
</evidence>
<feature type="compositionally biased region" description="Basic and acidic residues" evidence="1">
    <location>
        <begin position="226"/>
        <end position="242"/>
    </location>
</feature>
<feature type="signal peptide" evidence="2">
    <location>
        <begin position="1"/>
        <end position="20"/>
    </location>
</feature>
<name>A0A6N6MW51_9HYPH</name>
<evidence type="ECO:0000259" key="3">
    <source>
        <dbReference type="Pfam" id="PF13649"/>
    </source>
</evidence>
<keyword evidence="2" id="KW-0732">Signal</keyword>
<organism evidence="4 5">
    <name type="scientific">Methylobacterium planeticum</name>
    <dbReference type="NCBI Taxonomy" id="2615211"/>
    <lineage>
        <taxon>Bacteria</taxon>
        <taxon>Pseudomonadati</taxon>
        <taxon>Pseudomonadota</taxon>
        <taxon>Alphaproteobacteria</taxon>
        <taxon>Hyphomicrobiales</taxon>
        <taxon>Methylobacteriaceae</taxon>
        <taxon>Methylobacterium</taxon>
    </lineage>
</organism>
<dbReference type="Gene3D" id="3.40.50.150">
    <property type="entry name" value="Vaccinia Virus protein VP39"/>
    <property type="match status" value="1"/>
</dbReference>
<evidence type="ECO:0000313" key="5">
    <source>
        <dbReference type="Proteomes" id="UP000441523"/>
    </source>
</evidence>
<evidence type="ECO:0000256" key="1">
    <source>
        <dbReference type="SAM" id="MobiDB-lite"/>
    </source>
</evidence>
<keyword evidence="4" id="KW-0808">Transferase</keyword>
<dbReference type="GO" id="GO:0032259">
    <property type="term" value="P:methylation"/>
    <property type="evidence" value="ECO:0007669"/>
    <property type="project" value="UniProtKB-KW"/>
</dbReference>
<gene>
    <name evidence="4" type="ORF">F6X51_07040</name>
</gene>
<feature type="domain" description="Methyltransferase" evidence="3">
    <location>
        <begin position="76"/>
        <end position="172"/>
    </location>
</feature>
<proteinExistence type="predicted"/>
<reference evidence="4 5" key="1">
    <citation type="submission" date="2019-09" db="EMBL/GenBank/DDBJ databases">
        <title>YIM 132548 draft genome.</title>
        <authorList>
            <person name="Jiang L."/>
        </authorList>
    </citation>
    <scope>NUCLEOTIDE SEQUENCE [LARGE SCALE GENOMIC DNA]</scope>
    <source>
        <strain evidence="4 5">YIM 132548</strain>
    </source>
</reference>
<dbReference type="InterPro" id="IPR029063">
    <property type="entry name" value="SAM-dependent_MTases_sf"/>
</dbReference>
<dbReference type="RefSeq" id="WP_150962586.1">
    <property type="nucleotide sequence ID" value="NZ_VZZJ01000004.1"/>
</dbReference>
<dbReference type="GO" id="GO:0008168">
    <property type="term" value="F:methyltransferase activity"/>
    <property type="evidence" value="ECO:0007669"/>
    <property type="project" value="UniProtKB-KW"/>
</dbReference>
<keyword evidence="4" id="KW-0489">Methyltransferase</keyword>
<comment type="caution">
    <text evidence="4">The sequence shown here is derived from an EMBL/GenBank/DDBJ whole genome shotgun (WGS) entry which is preliminary data.</text>
</comment>
<dbReference type="AlphaFoldDB" id="A0A6N6MW51"/>
<keyword evidence="5" id="KW-1185">Reference proteome</keyword>
<dbReference type="CDD" id="cd02440">
    <property type="entry name" value="AdoMet_MTases"/>
    <property type="match status" value="1"/>
</dbReference>
<dbReference type="Proteomes" id="UP000441523">
    <property type="component" value="Unassembled WGS sequence"/>
</dbReference>
<feature type="chain" id="PRO_5027043548" evidence="2">
    <location>
        <begin position="21"/>
        <end position="249"/>
    </location>
</feature>
<feature type="region of interest" description="Disordered" evidence="1">
    <location>
        <begin position="226"/>
        <end position="249"/>
    </location>
</feature>
<accession>A0A6N6MW51</accession>
<dbReference type="EMBL" id="VZZJ01000004">
    <property type="protein sequence ID" value="KAB1074946.1"/>
    <property type="molecule type" value="Genomic_DNA"/>
</dbReference>
<dbReference type="Pfam" id="PF13649">
    <property type="entry name" value="Methyltransf_25"/>
    <property type="match status" value="1"/>
</dbReference>
<protein>
    <submittedName>
        <fullName evidence="4">Class I SAM-dependent methyltransferase</fullName>
    </submittedName>
</protein>
<evidence type="ECO:0000256" key="2">
    <source>
        <dbReference type="SAM" id="SignalP"/>
    </source>
</evidence>